<reference evidence="3 4" key="1">
    <citation type="submission" date="2019-07" db="EMBL/GenBank/DDBJ databases">
        <title>Rhodococcus cavernicolus sp. nov., isolated from a cave.</title>
        <authorList>
            <person name="Lee S.D."/>
        </authorList>
    </citation>
    <scope>NUCLEOTIDE SEQUENCE [LARGE SCALE GENOMIC DNA]</scope>
    <source>
        <strain evidence="3 4">C1-24</strain>
    </source>
</reference>
<dbReference type="Gene3D" id="3.10.105.10">
    <property type="entry name" value="Dipeptide-binding Protein, Domain 3"/>
    <property type="match status" value="1"/>
</dbReference>
<evidence type="ECO:0000313" key="3">
    <source>
        <dbReference type="EMBL" id="KAA0023475.1"/>
    </source>
</evidence>
<dbReference type="InterPro" id="IPR000914">
    <property type="entry name" value="SBP_5_dom"/>
</dbReference>
<protein>
    <submittedName>
        <fullName evidence="3">Peptide-binding protein</fullName>
    </submittedName>
</protein>
<accession>A0A5A7SG61</accession>
<organism evidence="3 4">
    <name type="scientific">Antrihabitans cavernicola</name>
    <dbReference type="NCBI Taxonomy" id="2495913"/>
    <lineage>
        <taxon>Bacteria</taxon>
        <taxon>Bacillati</taxon>
        <taxon>Actinomycetota</taxon>
        <taxon>Actinomycetes</taxon>
        <taxon>Mycobacteriales</taxon>
        <taxon>Nocardiaceae</taxon>
        <taxon>Antrihabitans</taxon>
    </lineage>
</organism>
<evidence type="ECO:0000256" key="1">
    <source>
        <dbReference type="SAM" id="SignalP"/>
    </source>
</evidence>
<keyword evidence="4" id="KW-1185">Reference proteome</keyword>
<dbReference type="EMBL" id="VLNY01000003">
    <property type="protein sequence ID" value="KAA0023475.1"/>
    <property type="molecule type" value="Genomic_DNA"/>
</dbReference>
<dbReference type="SUPFAM" id="SSF53850">
    <property type="entry name" value="Periplasmic binding protein-like II"/>
    <property type="match status" value="1"/>
</dbReference>
<feature type="domain" description="Solute-binding protein family 5" evidence="2">
    <location>
        <begin position="99"/>
        <end position="478"/>
    </location>
</feature>
<dbReference type="AlphaFoldDB" id="A0A5A7SG61"/>
<gene>
    <name evidence="3" type="ORF">FOY51_08715</name>
</gene>
<dbReference type="PANTHER" id="PTHR30290:SF65">
    <property type="entry name" value="MONOACYL PHOSPHATIDYLINOSITOL TETRAMANNOSIDE-BINDING PROTEIN LPQW-RELATED"/>
    <property type="match status" value="1"/>
</dbReference>
<comment type="caution">
    <text evidence="3">The sequence shown here is derived from an EMBL/GenBank/DDBJ whole genome shotgun (WGS) entry which is preliminary data.</text>
</comment>
<proteinExistence type="predicted"/>
<evidence type="ECO:0000313" key="4">
    <source>
        <dbReference type="Proteomes" id="UP000322244"/>
    </source>
</evidence>
<dbReference type="GO" id="GO:1904680">
    <property type="term" value="F:peptide transmembrane transporter activity"/>
    <property type="evidence" value="ECO:0007669"/>
    <property type="project" value="TreeGrafter"/>
</dbReference>
<dbReference type="Pfam" id="PF00496">
    <property type="entry name" value="SBP_bac_5"/>
    <property type="match status" value="1"/>
</dbReference>
<dbReference type="GO" id="GO:0015833">
    <property type="term" value="P:peptide transport"/>
    <property type="evidence" value="ECO:0007669"/>
    <property type="project" value="TreeGrafter"/>
</dbReference>
<name>A0A5A7SG61_9NOCA</name>
<evidence type="ECO:0000259" key="2">
    <source>
        <dbReference type="Pfam" id="PF00496"/>
    </source>
</evidence>
<dbReference type="Proteomes" id="UP000322244">
    <property type="component" value="Unassembled WGS sequence"/>
</dbReference>
<dbReference type="OrthoDB" id="7888869at2"/>
<sequence>MGQRFVGFRSAEYRVAAATVAIGALAAGLLSSCSSTDQVPSIGYAVDSPLTTYNANTTQGAASAAPVAFPRVLTGMSYTGPEGNAIADTDYGTANVVPGDALTIQYRLNPAGVYSDGVPTSCEDLVLAWAARSGRFTKNDDAGKSVPMFDAANTAGYADIERVQCQAGSKDATVVFRPGRGFAEWRSLFGATDLMPAHVAAKVANVSDIVSVIAANDKDAVGRIADFWNNGWKLTPGQIDPSLLPSSGPYRIESYSNDDGLILVANDKWWGNKPATPRIVLWPKNTNIKDKVASGAVEVADLGANSIDGLDFSGFTHANAPSRNSEQLTLGTTGVFASPDARKALALCTPRQALFDKLGHPDYIKTSGLGSGPLNSRLVQADTLIYPAESGEGAKYPGGDVPGAVAALAAAGIQTPTVKIGYLAPDDRRAQTVKAIADACKPAGINVEDAGSPQFDPAALRAGQVEAVLGGTAAAPGSAGATDNTDARFALRAGSGTNYGNYNNPRYDAIVDQLSVDASPATQLSASGEAETLLWAEMPTIPLFNEPRTTAFADGMEAGIPNPSKSGAGWNMDKWVLKR</sequence>
<dbReference type="Gene3D" id="3.90.76.10">
    <property type="entry name" value="Dipeptide-binding Protein, Domain 1"/>
    <property type="match status" value="1"/>
</dbReference>
<dbReference type="Gene3D" id="3.40.190.10">
    <property type="entry name" value="Periplasmic binding protein-like II"/>
    <property type="match status" value="1"/>
</dbReference>
<dbReference type="PROSITE" id="PS51257">
    <property type="entry name" value="PROKAR_LIPOPROTEIN"/>
    <property type="match status" value="1"/>
</dbReference>
<dbReference type="PANTHER" id="PTHR30290">
    <property type="entry name" value="PERIPLASMIC BINDING COMPONENT OF ABC TRANSPORTER"/>
    <property type="match status" value="1"/>
</dbReference>
<keyword evidence="1" id="KW-0732">Signal</keyword>
<dbReference type="InterPro" id="IPR039424">
    <property type="entry name" value="SBP_5"/>
</dbReference>
<dbReference type="RefSeq" id="WP_149429820.1">
    <property type="nucleotide sequence ID" value="NZ_VLNY01000003.1"/>
</dbReference>
<feature type="chain" id="PRO_5038918571" evidence="1">
    <location>
        <begin position="27"/>
        <end position="579"/>
    </location>
</feature>
<feature type="signal peptide" evidence="1">
    <location>
        <begin position="1"/>
        <end position="26"/>
    </location>
</feature>